<name>W3WPP4_PESFW</name>
<keyword evidence="7" id="KW-1185">Reference proteome</keyword>
<dbReference type="AlphaFoldDB" id="W3WPP4"/>
<dbReference type="STRING" id="1229662.W3WPP4"/>
<evidence type="ECO:0000256" key="3">
    <source>
        <dbReference type="ARBA" id="ARBA00023242"/>
    </source>
</evidence>
<evidence type="ECO:0000256" key="2">
    <source>
        <dbReference type="ARBA" id="ARBA00008352"/>
    </source>
</evidence>
<feature type="region of interest" description="Disordered" evidence="5">
    <location>
        <begin position="161"/>
        <end position="279"/>
    </location>
</feature>
<dbReference type="Proteomes" id="UP000030651">
    <property type="component" value="Unassembled WGS sequence"/>
</dbReference>
<dbReference type="PANTHER" id="PTHR15367:SF2">
    <property type="entry name" value="DNA-DIRECTED RNA POLYMERASE III SUBUNIT"/>
    <property type="match status" value="1"/>
</dbReference>
<evidence type="ECO:0000256" key="4">
    <source>
        <dbReference type="PIRNR" id="PIRNR000777"/>
    </source>
</evidence>
<dbReference type="InParanoid" id="W3WPP4"/>
<organism evidence="6 7">
    <name type="scientific">Pestalotiopsis fici (strain W106-1 / CGMCC3.15140)</name>
    <dbReference type="NCBI Taxonomy" id="1229662"/>
    <lineage>
        <taxon>Eukaryota</taxon>
        <taxon>Fungi</taxon>
        <taxon>Dikarya</taxon>
        <taxon>Ascomycota</taxon>
        <taxon>Pezizomycotina</taxon>
        <taxon>Sordariomycetes</taxon>
        <taxon>Xylariomycetidae</taxon>
        <taxon>Amphisphaeriales</taxon>
        <taxon>Sporocadaceae</taxon>
        <taxon>Pestalotiopsis</taxon>
    </lineage>
</organism>
<dbReference type="HOGENOM" id="CLU_072641_1_0_1"/>
<dbReference type="OMA" id="ADPYENT"/>
<feature type="region of interest" description="Disordered" evidence="5">
    <location>
        <begin position="1"/>
        <end position="58"/>
    </location>
</feature>
<dbReference type="GO" id="GO:0006383">
    <property type="term" value="P:transcription by RNA polymerase III"/>
    <property type="evidence" value="ECO:0007669"/>
    <property type="project" value="UniProtKB-UniRule"/>
</dbReference>
<comment type="function">
    <text evidence="4">DNA-dependent RNA polymerase catalyzes the transcription of DNA into RNA using the four ribonucleoside triphosphates as substrates. Specific peripheric component of RNA polymerase III which synthesizes small RNAs, such as 5S rRNA and tRNAs.</text>
</comment>
<dbReference type="KEGG" id="pfy:PFICI_12772"/>
<comment type="similarity">
    <text evidence="2 4">Belongs to the eukaryotic RPC7 RNA polymerase subunit family.</text>
</comment>
<evidence type="ECO:0000256" key="1">
    <source>
        <dbReference type="ARBA" id="ARBA00004123"/>
    </source>
</evidence>
<feature type="compositionally biased region" description="Basic and acidic residues" evidence="5">
    <location>
        <begin position="198"/>
        <end position="222"/>
    </location>
</feature>
<dbReference type="OrthoDB" id="5377312at2759"/>
<evidence type="ECO:0000313" key="7">
    <source>
        <dbReference type="Proteomes" id="UP000030651"/>
    </source>
</evidence>
<dbReference type="PANTHER" id="PTHR15367">
    <property type="entry name" value="DNA-DIRECTED RNA POLYMERASE III"/>
    <property type="match status" value="1"/>
</dbReference>
<feature type="compositionally biased region" description="Gly residues" evidence="5">
    <location>
        <begin position="1"/>
        <end position="25"/>
    </location>
</feature>
<dbReference type="InterPro" id="IPR024661">
    <property type="entry name" value="RNA_pol_III_Rpc31"/>
</dbReference>
<dbReference type="eggNOG" id="ENOG502RZ0V">
    <property type="taxonomic scope" value="Eukaryota"/>
</dbReference>
<dbReference type="PIRSF" id="PIRSF000777">
    <property type="entry name" value="RNA_polIII_C31"/>
    <property type="match status" value="1"/>
</dbReference>
<protein>
    <recommendedName>
        <fullName evidence="4">DNA-directed RNA polymerase III subunit</fullName>
    </recommendedName>
</protein>
<dbReference type="GeneID" id="19277785"/>
<feature type="compositionally biased region" description="Acidic residues" evidence="5">
    <location>
        <begin position="223"/>
        <end position="279"/>
    </location>
</feature>
<proteinExistence type="inferred from homology"/>
<dbReference type="EMBL" id="KI912118">
    <property type="protein sequence ID" value="ETS75828.1"/>
    <property type="molecule type" value="Genomic_DNA"/>
</dbReference>
<accession>W3WPP4</accession>
<dbReference type="RefSeq" id="XP_007839544.1">
    <property type="nucleotide sequence ID" value="XM_007841353.1"/>
</dbReference>
<dbReference type="GO" id="GO:0005666">
    <property type="term" value="C:RNA polymerase III complex"/>
    <property type="evidence" value="ECO:0007669"/>
    <property type="project" value="UniProtKB-UniRule"/>
</dbReference>
<dbReference type="Pfam" id="PF11705">
    <property type="entry name" value="RNA_pol_3_Rpc31"/>
    <property type="match status" value="1"/>
</dbReference>
<comment type="subcellular location">
    <subcellularLocation>
        <location evidence="1 4">Nucleus</location>
    </subcellularLocation>
</comment>
<keyword evidence="3 4" id="KW-0539">Nucleus</keyword>
<feature type="compositionally biased region" description="Polar residues" evidence="5">
    <location>
        <begin position="34"/>
        <end position="44"/>
    </location>
</feature>
<evidence type="ECO:0000256" key="5">
    <source>
        <dbReference type="SAM" id="MobiDB-lite"/>
    </source>
</evidence>
<sequence>MAARGGRGGGRGGRGGARGGKGGANGLPWEYDPTLNTDQPQDTYPKTYRPPVASSFPLTSSESRSVRYFVKVRRDFHNSPLYTHKHLAPEALGTSSNIADPVFKQYGQEQVNERYGIKSRATIDPFTAVPMFTHQFVSETRTMPFLRGRTFHHDLFPEELWDTLDGKDGGPAKDAISQGMKRKSMAADNHFEDDDEEAASRKRPETEEERKRRIAEAAAGRDNEDDAAEEDPDDDEENMSQADDDFEDDEDGGDYDAEQYFDGGDDDMEDDGGGGGDEY</sequence>
<gene>
    <name evidence="6" type="ORF">PFICI_12772</name>
</gene>
<comment type="subunit">
    <text evidence="4">Component of the RNA polymerase III (Pol III) complex.</text>
</comment>
<reference evidence="7" key="1">
    <citation type="journal article" date="2015" name="BMC Genomics">
        <title>Genomic and transcriptomic analysis of the endophytic fungus Pestalotiopsis fici reveals its lifestyle and high potential for synthesis of natural products.</title>
        <authorList>
            <person name="Wang X."/>
            <person name="Zhang X."/>
            <person name="Liu L."/>
            <person name="Xiang M."/>
            <person name="Wang W."/>
            <person name="Sun X."/>
            <person name="Che Y."/>
            <person name="Guo L."/>
            <person name="Liu G."/>
            <person name="Guo L."/>
            <person name="Wang C."/>
            <person name="Yin W.B."/>
            <person name="Stadler M."/>
            <person name="Zhang X."/>
            <person name="Liu X."/>
        </authorList>
    </citation>
    <scope>NUCLEOTIDE SEQUENCE [LARGE SCALE GENOMIC DNA]</scope>
    <source>
        <strain evidence="7">W106-1 / CGMCC3.15140</strain>
    </source>
</reference>
<evidence type="ECO:0000313" key="6">
    <source>
        <dbReference type="EMBL" id="ETS75828.1"/>
    </source>
</evidence>